<keyword evidence="5" id="KW-1185">Reference proteome</keyword>
<feature type="region of interest" description="Disordered" evidence="1">
    <location>
        <begin position="516"/>
        <end position="544"/>
    </location>
</feature>
<dbReference type="Pfam" id="PF07287">
    <property type="entry name" value="AtuA"/>
    <property type="match status" value="1"/>
</dbReference>
<comment type="caution">
    <text evidence="4">The sequence shown here is derived from an EMBL/GenBank/DDBJ whole genome shotgun (WGS) entry which is preliminary data.</text>
</comment>
<feature type="domain" description="Acyclic terpene utilisation N-terminal" evidence="2">
    <location>
        <begin position="168"/>
        <end position="397"/>
    </location>
</feature>
<sequence>MSSSLIQKHDMSNTLCHVVTPIGMLGYGFDERQITPVLSRLVHTGTPTAIILDSGSTDSGPEKLALGIMTCPRSSYLRDLVKLMKLVTTFRVPLIFSSAGGDGSDAHVQEMLDIIGEIAAKDEFSDIQLKVIAVFAGIDKSLVKDRLNKGAIAGCGKFVPQLAEEDIEQSSTIIAQLGPEPFIDAMTANPDFDIIVGGRAYDPSPYVAYAAFLHQSHSEAPIHEHKKLMFGAFTHMGKILECGGQCAKPKSAGAIGTLYTNGEFDISPIDPKACCTPLSVAAHTLYEKTRPDLLYGPGGHLDLTKSIYTQLGDDRTVRVSGSSFIFSRDEDRPYTLKLEAAKVVGYRTMYMGSIRDPILINQLDNLLQLIKSYVASQHAGTSGKWELGFHIHGKNTEEVFLVGEALAESQSLATSIASTARVATIHGPYAGQKATSGNFAFGLGGKLEVEMGPCSQFSMYHLMDLDDGEEGLCAVPSSLSPDMGDGQKLRLDIRHSVSFIGSGKPLSAMEPFHLPTQQGKNGDMIDESPISSQVKGPPVEERPASTKLGDLARVLRSKNAGPYEITFDVIFDSTGVYSKVKGSGVLKPKAIADAFGLAEDKIIWCGFFDPALAFKVTIPRIRNGQVVAAGGFMENDVHGSQQYLPLFNIDVQEQLLWDLEVGSLDRGCGVS</sequence>
<proteinExistence type="predicted"/>
<evidence type="ECO:0000259" key="3">
    <source>
        <dbReference type="Pfam" id="PF14330"/>
    </source>
</evidence>
<dbReference type="InterPro" id="IPR010839">
    <property type="entry name" value="AtuA_N"/>
</dbReference>
<name>A0A9P9WLH1_9PEZI</name>
<organism evidence="4 5">
    <name type="scientific">Neoarthrinium moseri</name>
    <dbReference type="NCBI Taxonomy" id="1658444"/>
    <lineage>
        <taxon>Eukaryota</taxon>
        <taxon>Fungi</taxon>
        <taxon>Dikarya</taxon>
        <taxon>Ascomycota</taxon>
        <taxon>Pezizomycotina</taxon>
        <taxon>Sordariomycetes</taxon>
        <taxon>Xylariomycetidae</taxon>
        <taxon>Amphisphaeriales</taxon>
        <taxon>Apiosporaceae</taxon>
        <taxon>Neoarthrinium</taxon>
    </lineage>
</organism>
<evidence type="ECO:0000256" key="1">
    <source>
        <dbReference type="SAM" id="MobiDB-lite"/>
    </source>
</evidence>
<reference evidence="4" key="1">
    <citation type="submission" date="2021-03" db="EMBL/GenBank/DDBJ databases">
        <title>Revisited historic fungal species revealed as producer of novel bioactive compounds through whole genome sequencing and comparative genomics.</title>
        <authorList>
            <person name="Vignolle G.A."/>
            <person name="Hochenegger N."/>
            <person name="Mach R.L."/>
            <person name="Mach-Aigner A.R."/>
            <person name="Javad Rahimi M."/>
            <person name="Salim K.A."/>
            <person name="Chan C.M."/>
            <person name="Lim L.B.L."/>
            <person name="Cai F."/>
            <person name="Druzhinina I.S."/>
            <person name="U'Ren J.M."/>
            <person name="Derntl C."/>
        </authorList>
    </citation>
    <scope>NUCLEOTIDE SEQUENCE</scope>
    <source>
        <strain evidence="4">TUCIM 5799</strain>
    </source>
</reference>
<dbReference type="EMBL" id="JAFIMR010000015">
    <property type="protein sequence ID" value="KAI1869566.1"/>
    <property type="molecule type" value="Genomic_DNA"/>
</dbReference>
<evidence type="ECO:0000313" key="4">
    <source>
        <dbReference type="EMBL" id="KAI1869566.1"/>
    </source>
</evidence>
<gene>
    <name evidence="4" type="ORF">JX265_006656</name>
</gene>
<evidence type="ECO:0000259" key="2">
    <source>
        <dbReference type="Pfam" id="PF07287"/>
    </source>
</evidence>
<evidence type="ECO:0000313" key="5">
    <source>
        <dbReference type="Proteomes" id="UP000829685"/>
    </source>
</evidence>
<feature type="domain" description="DUF4387" evidence="3">
    <location>
        <begin position="548"/>
        <end position="649"/>
    </location>
</feature>
<dbReference type="Pfam" id="PF14330">
    <property type="entry name" value="DUF4387"/>
    <property type="match status" value="1"/>
</dbReference>
<protein>
    <recommendedName>
        <fullName evidence="6">Caib baif family enzyme</fullName>
    </recommendedName>
</protein>
<dbReference type="InterPro" id="IPR025496">
    <property type="entry name" value="DUF4387"/>
</dbReference>
<accession>A0A9P9WLH1</accession>
<evidence type="ECO:0008006" key="6">
    <source>
        <dbReference type="Google" id="ProtNLM"/>
    </source>
</evidence>
<dbReference type="AlphaFoldDB" id="A0A9P9WLH1"/>
<dbReference type="Proteomes" id="UP000829685">
    <property type="component" value="Unassembled WGS sequence"/>
</dbReference>